<keyword evidence="2" id="KW-1185">Reference proteome</keyword>
<gene>
    <name evidence="1" type="ORF">GS398_17280</name>
</gene>
<dbReference type="Gene3D" id="3.20.20.370">
    <property type="entry name" value="Glycoside hydrolase/deacetylase"/>
    <property type="match status" value="1"/>
</dbReference>
<name>A0A7K1Y2Z8_9SPHI</name>
<reference evidence="1 2" key="1">
    <citation type="submission" date="2019-11" db="EMBL/GenBank/DDBJ databases">
        <title>Pedobacter sp. HMF7056 Genome sequencing and assembly.</title>
        <authorList>
            <person name="Kang H."/>
            <person name="Kim H."/>
            <person name="Joh K."/>
        </authorList>
    </citation>
    <scope>NUCLEOTIDE SEQUENCE [LARGE SCALE GENOMIC DNA]</scope>
    <source>
        <strain evidence="1 2">HMF7056</strain>
    </source>
</reference>
<evidence type="ECO:0000313" key="1">
    <source>
        <dbReference type="EMBL" id="MXV17056.1"/>
    </source>
</evidence>
<dbReference type="GO" id="GO:0005975">
    <property type="term" value="P:carbohydrate metabolic process"/>
    <property type="evidence" value="ECO:0007669"/>
    <property type="project" value="InterPro"/>
</dbReference>
<dbReference type="EMBL" id="WVHS01000004">
    <property type="protein sequence ID" value="MXV17056.1"/>
    <property type="molecule type" value="Genomic_DNA"/>
</dbReference>
<evidence type="ECO:0000313" key="2">
    <source>
        <dbReference type="Proteomes" id="UP000451233"/>
    </source>
</evidence>
<accession>A0A7K1Y2Z8</accession>
<dbReference type="AlphaFoldDB" id="A0A7K1Y2Z8"/>
<dbReference type="SUPFAM" id="SSF88713">
    <property type="entry name" value="Glycoside hydrolase/deacetylase"/>
    <property type="match status" value="1"/>
</dbReference>
<dbReference type="RefSeq" id="WP_160908065.1">
    <property type="nucleotide sequence ID" value="NZ_WVHS01000004.1"/>
</dbReference>
<proteinExistence type="predicted"/>
<comment type="caution">
    <text evidence="1">The sequence shown here is derived from an EMBL/GenBank/DDBJ whole genome shotgun (WGS) entry which is preliminary data.</text>
</comment>
<protein>
    <submittedName>
        <fullName evidence="1">DUF2334 domain-containing protein</fullName>
    </submittedName>
</protein>
<sequence length="248" mass="27552">MKRKWLAIIYLLAAKQVNGQTKIVLKLDDIGAAANTTKAAAVMDYLVERQVKFTLGVIADRLDSTALNVLGKYIGATNAKGEPLLEIWHHGLDHTNTNPPGKSQEFRGTSYDFQKRHFDGADQRVLKYLGVQMHAFGSPYNAIDSTTLKVVSENPAYNVVMFAGGKFPAPGKLTRLNNRVDMENGTGNTNYAFFVSNYAKSSYKGSNMILQGHPPMWTPEQFGEFKKILDFLISEKCVFVLPGELVQK</sequence>
<dbReference type="Pfam" id="PF10096">
    <property type="entry name" value="DUF2334"/>
    <property type="match status" value="1"/>
</dbReference>
<organism evidence="1 2">
    <name type="scientific">Hufsiella ginkgonis</name>
    <dbReference type="NCBI Taxonomy" id="2695274"/>
    <lineage>
        <taxon>Bacteria</taxon>
        <taxon>Pseudomonadati</taxon>
        <taxon>Bacteroidota</taxon>
        <taxon>Sphingobacteriia</taxon>
        <taxon>Sphingobacteriales</taxon>
        <taxon>Sphingobacteriaceae</taxon>
        <taxon>Hufsiella</taxon>
    </lineage>
</organism>
<dbReference type="InterPro" id="IPR011330">
    <property type="entry name" value="Glyco_hydro/deAcase_b/a-brl"/>
</dbReference>
<dbReference type="Proteomes" id="UP000451233">
    <property type="component" value="Unassembled WGS sequence"/>
</dbReference>
<dbReference type="InterPro" id="IPR018763">
    <property type="entry name" value="DUF2334"/>
</dbReference>